<evidence type="ECO:0000256" key="2">
    <source>
        <dbReference type="ARBA" id="ARBA00005500"/>
    </source>
</evidence>
<protein>
    <recommendedName>
        <fullName evidence="13">Stress-associated endoplasmic reticulum protein</fullName>
    </recommendedName>
</protein>
<evidence type="ECO:0000256" key="4">
    <source>
        <dbReference type="ARBA" id="ARBA00022824"/>
    </source>
</evidence>
<evidence type="ECO:0000256" key="6">
    <source>
        <dbReference type="ARBA" id="ARBA00023136"/>
    </source>
</evidence>
<evidence type="ECO:0008006" key="13">
    <source>
        <dbReference type="Google" id="ProtNLM"/>
    </source>
</evidence>
<reference evidence="11" key="1">
    <citation type="submission" date="2023-06" db="EMBL/GenBank/DDBJ databases">
        <title>Reference genome for the Northern bat (Eptesicus nilssonii), a most northern bat species.</title>
        <authorList>
            <person name="Laine V.N."/>
            <person name="Pulliainen A.T."/>
            <person name="Lilley T.M."/>
        </authorList>
    </citation>
    <scope>NUCLEOTIDE SEQUENCE</scope>
    <source>
        <strain evidence="11">BLF_Eptnil</strain>
        <tissue evidence="11">Kidney</tissue>
    </source>
</reference>
<evidence type="ECO:0000256" key="8">
    <source>
        <dbReference type="ARBA" id="ARBA00037157"/>
    </source>
</evidence>
<evidence type="ECO:0000256" key="9">
    <source>
        <dbReference type="ARBA" id="ARBA00038831"/>
    </source>
</evidence>
<evidence type="ECO:0000256" key="1">
    <source>
        <dbReference type="ARBA" id="ARBA00004389"/>
    </source>
</evidence>
<dbReference type="GO" id="GO:0030968">
    <property type="term" value="P:endoplasmic reticulum unfolded protein response"/>
    <property type="evidence" value="ECO:0007669"/>
    <property type="project" value="TreeGrafter"/>
</dbReference>
<evidence type="ECO:0000256" key="7">
    <source>
        <dbReference type="ARBA" id="ARBA00023230"/>
    </source>
</evidence>
<dbReference type="PANTHER" id="PTHR15601:SF20">
    <property type="entry name" value="STRESS-ASSOCIATED ENDOPLASMIC RETICULUM PROTEIN 2"/>
    <property type="match status" value="1"/>
</dbReference>
<accession>A0AA40I312</accession>
<keyword evidence="12" id="KW-1185">Reference proteome</keyword>
<evidence type="ECO:0000256" key="3">
    <source>
        <dbReference type="ARBA" id="ARBA00022692"/>
    </source>
</evidence>
<keyword evidence="6" id="KW-0472">Membrane</keyword>
<keyword evidence="4" id="KW-0256">Endoplasmic reticulum</keyword>
<evidence type="ECO:0000256" key="10">
    <source>
        <dbReference type="SAM" id="MobiDB-lite"/>
    </source>
</evidence>
<sequence>MKDYFRPGSGLSPEPARWGVGVGSGRRGAGGRASPPAAPGAQGARSARPGAHAGGPCRWEFRVLPRAQAMVAKQRIRMANEKHSKNITQRGNVAKTLRPQEEKYPVGPWLLALFVFVVCGSEKVHCPEIPAVQPSWVCSQMEYAYIKSWLLLDWATGHSSPDLFLDTCSGTDLNSPCLQVSHINPGLSWRLPEHSQTCDTQRESLPGDWQVRCLRNRAAQRSPSISARRKDGRHASTL</sequence>
<comment type="function">
    <text evidence="8">Interacts with target proteins during their translocation into the lumen of the endoplasmic reticulum. Protects unfolded target proteins against degradation during ER stress. May facilitate glycosylation of target proteins after termination of ER stress. May modulate the use of N-glycosylation sites on target proteins.</text>
</comment>
<gene>
    <name evidence="11" type="ORF">QTO34_016872</name>
</gene>
<feature type="compositionally biased region" description="Low complexity" evidence="10">
    <location>
        <begin position="32"/>
        <end position="51"/>
    </location>
</feature>
<dbReference type="Pfam" id="PF06624">
    <property type="entry name" value="RAMP4"/>
    <property type="match status" value="1"/>
</dbReference>
<feature type="region of interest" description="Disordered" evidence="10">
    <location>
        <begin position="1"/>
        <end position="53"/>
    </location>
</feature>
<keyword evidence="7" id="KW-0834">Unfolded protein response</keyword>
<dbReference type="GO" id="GO:0005789">
    <property type="term" value="C:endoplasmic reticulum membrane"/>
    <property type="evidence" value="ECO:0007669"/>
    <property type="project" value="UniProtKB-SubCell"/>
</dbReference>
<feature type="compositionally biased region" description="Gly residues" evidence="10">
    <location>
        <begin position="20"/>
        <end position="31"/>
    </location>
</feature>
<comment type="subcellular location">
    <subcellularLocation>
        <location evidence="1">Endoplasmic reticulum membrane</location>
        <topology evidence="1">Single-pass membrane protein</topology>
    </subcellularLocation>
</comment>
<evidence type="ECO:0000313" key="11">
    <source>
        <dbReference type="EMBL" id="KAK1342116.1"/>
    </source>
</evidence>
<proteinExistence type="inferred from homology"/>
<organism evidence="11 12">
    <name type="scientific">Cnephaeus nilssonii</name>
    <name type="common">Northern bat</name>
    <name type="synonym">Eptesicus nilssonii</name>
    <dbReference type="NCBI Taxonomy" id="3371016"/>
    <lineage>
        <taxon>Eukaryota</taxon>
        <taxon>Metazoa</taxon>
        <taxon>Chordata</taxon>
        <taxon>Craniata</taxon>
        <taxon>Vertebrata</taxon>
        <taxon>Euteleostomi</taxon>
        <taxon>Mammalia</taxon>
        <taxon>Eutheria</taxon>
        <taxon>Laurasiatheria</taxon>
        <taxon>Chiroptera</taxon>
        <taxon>Yangochiroptera</taxon>
        <taxon>Vespertilionidae</taxon>
        <taxon>Cnephaeus</taxon>
    </lineage>
</organism>
<keyword evidence="5" id="KW-1133">Transmembrane helix</keyword>
<keyword evidence="3" id="KW-0812">Transmembrane</keyword>
<comment type="similarity">
    <text evidence="2">Belongs to the RAMP4 family.</text>
</comment>
<dbReference type="PANTHER" id="PTHR15601">
    <property type="entry name" value="STRESS ASSOCIATED ENDOPLASMIC RETICULUM PROTEIN SERP1/RAMP4"/>
    <property type="match status" value="1"/>
</dbReference>
<comment type="caution">
    <text evidence="11">The sequence shown here is derived from an EMBL/GenBank/DDBJ whole genome shotgun (WGS) entry which is preliminary data.</text>
</comment>
<dbReference type="Proteomes" id="UP001177744">
    <property type="component" value="Unassembled WGS sequence"/>
</dbReference>
<dbReference type="AlphaFoldDB" id="A0AA40I312"/>
<dbReference type="InterPro" id="IPR010580">
    <property type="entry name" value="ER_stress-assoc"/>
</dbReference>
<dbReference type="EMBL" id="JAULJE010000006">
    <property type="protein sequence ID" value="KAK1342116.1"/>
    <property type="molecule type" value="Genomic_DNA"/>
</dbReference>
<comment type="subunit">
    <text evidence="9">Interacts with SEC61B, SEC61A1 and the SEC61 complex. Interacts with CANX.</text>
</comment>
<evidence type="ECO:0000256" key="5">
    <source>
        <dbReference type="ARBA" id="ARBA00022989"/>
    </source>
</evidence>
<name>A0AA40I312_CNENI</name>
<evidence type="ECO:0000313" key="12">
    <source>
        <dbReference type="Proteomes" id="UP001177744"/>
    </source>
</evidence>